<dbReference type="CDD" id="cd18795">
    <property type="entry name" value="SF2_C_Ski2"/>
    <property type="match status" value="1"/>
</dbReference>
<dbReference type="GO" id="GO:0004386">
    <property type="term" value="F:helicase activity"/>
    <property type="evidence" value="ECO:0007669"/>
    <property type="project" value="UniProtKB-KW"/>
</dbReference>
<dbReference type="InterPro" id="IPR027417">
    <property type="entry name" value="P-loop_NTPase"/>
</dbReference>
<dbReference type="Gene3D" id="3.40.50.300">
    <property type="entry name" value="P-loop containing nucleotide triphosphate hydrolases"/>
    <property type="match status" value="2"/>
</dbReference>
<dbReference type="InterPro" id="IPR025696">
    <property type="entry name" value="Beta-barrel_MTR4"/>
</dbReference>
<dbReference type="Pfam" id="PF00271">
    <property type="entry name" value="Helicase_C"/>
    <property type="match status" value="1"/>
</dbReference>
<dbReference type="GO" id="GO:0005524">
    <property type="term" value="F:ATP binding"/>
    <property type="evidence" value="ECO:0007669"/>
    <property type="project" value="UniProtKB-KW"/>
</dbReference>
<keyword evidence="3 6" id="KW-0347">Helicase</keyword>
<evidence type="ECO:0000259" key="5">
    <source>
        <dbReference type="PROSITE" id="PS51194"/>
    </source>
</evidence>
<dbReference type="GO" id="GO:0016787">
    <property type="term" value="F:hydrolase activity"/>
    <property type="evidence" value="ECO:0007669"/>
    <property type="project" value="UniProtKB-KW"/>
</dbReference>
<sequence length="611" mass="70033">MAPKNSRFVFLSATVPNAKEFADWVAKVHKQPCHIVYTDYRPTPLQHYVFPSGGDGLYLVVDEKGKFREDSFQKALNALVPASDSAKKKENGKRQKFTMAGTSSEESDIFKMVKMIIQRQYDPVILFSFSKRECEFLAMQMAKMDLNEDDEKANIETIFWSAMDMLSDDDKKLPQVSNMLPLLKRGIGVHHSGLLPILKEVIEILFQEGLIKCLFATETFSIGLNMPAKTVVFTNVRKFDGDRFRWLSSGEYIQMSGRAGRRGIDLRGICILMVDEKMEPSTAKMMLKGSADSLNSAFHLSYNMLLNQMRSEDGDPEKLLRHSFYQFQADRSLPDLEKQIKELESERNSMVIEEAESLKDYYDLLQQHRSLKKDVHDIVLSPKHVLPFLQPGRLVRIEYSTDEPANFSIDENVTWGIIINFEKVKSHGEDKRPEDSDYTVDVLTRCSVTKDNSGKKTMKVVPLKARGEPVVVSLSLSQIDGLSSIRMYIPKDLIPVEVRENTLRKVEEVLLRFAKDGVPLLDPEEDMKVQSKSFRKATRRIEALESLFEKHDIRNSPHIQQKLKVFHAKQELSAKIKSIKKTMRSSTALAFKDELKARKRVLRRLGYCILF</sequence>
<dbReference type="EMBL" id="CM000785">
    <property type="protein sequence ID" value="AQL02691.1"/>
    <property type="molecule type" value="Genomic_DNA"/>
</dbReference>
<evidence type="ECO:0000313" key="6">
    <source>
        <dbReference type="EMBL" id="AQL02691.1"/>
    </source>
</evidence>
<protein>
    <submittedName>
        <fullName evidence="6">DExH-box ATP-dependent RNA helicase DExH9</fullName>
    </submittedName>
</protein>
<evidence type="ECO:0000256" key="2">
    <source>
        <dbReference type="ARBA" id="ARBA00022801"/>
    </source>
</evidence>
<dbReference type="FunFam" id="3.40.50.300:FF:000141">
    <property type="entry name" value="ATP-dependent RNA helicase DOB1"/>
    <property type="match status" value="1"/>
</dbReference>
<name>A0A1D6NX82_MAIZE</name>
<dbReference type="PROSITE" id="PS51194">
    <property type="entry name" value="HELICASE_CTER"/>
    <property type="match status" value="1"/>
</dbReference>
<proteinExistence type="predicted"/>
<dbReference type="InterPro" id="IPR048392">
    <property type="entry name" value="MTR4-like_stalk"/>
</dbReference>
<organism evidence="6">
    <name type="scientific">Zea mays</name>
    <name type="common">Maize</name>
    <dbReference type="NCBI Taxonomy" id="4577"/>
    <lineage>
        <taxon>Eukaryota</taxon>
        <taxon>Viridiplantae</taxon>
        <taxon>Streptophyta</taxon>
        <taxon>Embryophyta</taxon>
        <taxon>Tracheophyta</taxon>
        <taxon>Spermatophyta</taxon>
        <taxon>Magnoliopsida</taxon>
        <taxon>Liliopsida</taxon>
        <taxon>Poales</taxon>
        <taxon>Poaceae</taxon>
        <taxon>PACMAD clade</taxon>
        <taxon>Panicoideae</taxon>
        <taxon>Andropogonodae</taxon>
        <taxon>Andropogoneae</taxon>
        <taxon>Tripsacinae</taxon>
        <taxon>Zea</taxon>
    </lineage>
</organism>
<dbReference type="SUPFAM" id="SSF52540">
    <property type="entry name" value="P-loop containing nucleoside triphosphate hydrolases"/>
    <property type="match status" value="1"/>
</dbReference>
<dbReference type="SMART" id="SM00490">
    <property type="entry name" value="HELICc"/>
    <property type="match status" value="1"/>
</dbReference>
<dbReference type="InterPro" id="IPR001650">
    <property type="entry name" value="Helicase_C-like"/>
</dbReference>
<dbReference type="ExpressionAtlas" id="A0A1D6NX82">
    <property type="expression patterns" value="baseline and differential"/>
</dbReference>
<evidence type="ECO:0000256" key="3">
    <source>
        <dbReference type="ARBA" id="ARBA00022806"/>
    </source>
</evidence>
<keyword evidence="1" id="KW-0547">Nucleotide-binding</keyword>
<dbReference type="PANTHER" id="PTHR12131">
    <property type="entry name" value="ATP-DEPENDENT RNA AND DNA HELICASE"/>
    <property type="match status" value="1"/>
</dbReference>
<feature type="domain" description="Helicase C-terminal" evidence="5">
    <location>
        <begin position="108"/>
        <end position="310"/>
    </location>
</feature>
<reference evidence="6" key="1">
    <citation type="submission" date="2015-12" db="EMBL/GenBank/DDBJ databases">
        <title>Update maize B73 reference genome by single molecule sequencing technologies.</title>
        <authorList>
            <consortium name="Maize Genome Sequencing Project"/>
            <person name="Ware D."/>
        </authorList>
    </citation>
    <scope>NUCLEOTIDE SEQUENCE</scope>
    <source>
        <tissue evidence="6">Seedling</tissue>
    </source>
</reference>
<dbReference type="Pfam" id="PF21408">
    <property type="entry name" value="MTR4-like_stalk"/>
    <property type="match status" value="1"/>
</dbReference>
<gene>
    <name evidence="6" type="ORF">ZEAMMB73_Zm00001d045590</name>
</gene>
<accession>A0A1D6NX82</accession>
<keyword evidence="2" id="KW-0378">Hydrolase</keyword>
<dbReference type="PANTHER" id="PTHR12131:SF25">
    <property type="entry name" value="DEXH-BOX ATP-DEPENDENT RNA HELICASE DEXH9"/>
    <property type="match status" value="1"/>
</dbReference>
<dbReference type="InterPro" id="IPR050699">
    <property type="entry name" value="RNA-DNA_Helicase"/>
</dbReference>
<evidence type="ECO:0000256" key="1">
    <source>
        <dbReference type="ARBA" id="ARBA00022741"/>
    </source>
</evidence>
<keyword evidence="4" id="KW-0067">ATP-binding</keyword>
<dbReference type="FunFam" id="1.20.1500.20:FF:000002">
    <property type="entry name" value="DEAD/DEAH box helicase, putative"/>
    <property type="match status" value="1"/>
</dbReference>
<dbReference type="Gene3D" id="1.20.1500.20">
    <property type="match status" value="2"/>
</dbReference>
<dbReference type="Pfam" id="PF13234">
    <property type="entry name" value="MTR4_beta-barrel"/>
    <property type="match status" value="1"/>
</dbReference>
<evidence type="ECO:0000256" key="4">
    <source>
        <dbReference type="ARBA" id="ARBA00022840"/>
    </source>
</evidence>
<dbReference type="AlphaFoldDB" id="A0A1D6NX82"/>